<dbReference type="PROSITE" id="PS50082">
    <property type="entry name" value="WD_REPEATS_2"/>
    <property type="match status" value="2"/>
</dbReference>
<keyword evidence="1" id="KW-0853">WD repeat</keyword>
<evidence type="ECO:0000256" key="3">
    <source>
        <dbReference type="SAM" id="MobiDB-lite"/>
    </source>
</evidence>
<feature type="region of interest" description="Disordered" evidence="3">
    <location>
        <begin position="1123"/>
        <end position="1167"/>
    </location>
</feature>
<organism evidence="4 5">
    <name type="scientific">[Myrmecia] bisecta</name>
    <dbReference type="NCBI Taxonomy" id="41462"/>
    <lineage>
        <taxon>Eukaryota</taxon>
        <taxon>Viridiplantae</taxon>
        <taxon>Chlorophyta</taxon>
        <taxon>core chlorophytes</taxon>
        <taxon>Trebouxiophyceae</taxon>
        <taxon>Trebouxiales</taxon>
        <taxon>Trebouxiaceae</taxon>
        <taxon>Myrmecia</taxon>
    </lineage>
</organism>
<reference evidence="4 5" key="1">
    <citation type="journal article" date="2024" name="Nat. Commun.">
        <title>Phylogenomics reveals the evolutionary origins of lichenization in chlorophyte algae.</title>
        <authorList>
            <person name="Puginier C."/>
            <person name="Libourel C."/>
            <person name="Otte J."/>
            <person name="Skaloud P."/>
            <person name="Haon M."/>
            <person name="Grisel S."/>
            <person name="Petersen M."/>
            <person name="Berrin J.G."/>
            <person name="Delaux P.M."/>
            <person name="Dal Grande F."/>
            <person name="Keller J."/>
        </authorList>
    </citation>
    <scope>NUCLEOTIDE SEQUENCE [LARGE SCALE GENOMIC DNA]</scope>
    <source>
        <strain evidence="4 5">SAG 2043</strain>
    </source>
</reference>
<feature type="coiled-coil region" evidence="2">
    <location>
        <begin position="647"/>
        <end position="674"/>
    </location>
</feature>
<dbReference type="SUPFAM" id="SSF50978">
    <property type="entry name" value="WD40 repeat-like"/>
    <property type="match status" value="3"/>
</dbReference>
<keyword evidence="2" id="KW-0175">Coiled coil</keyword>
<feature type="repeat" description="WD" evidence="1">
    <location>
        <begin position="340"/>
        <end position="381"/>
    </location>
</feature>
<dbReference type="Gene3D" id="2.130.10.10">
    <property type="entry name" value="YVTN repeat-like/Quinoprotein amine dehydrogenase"/>
    <property type="match status" value="3"/>
</dbReference>
<dbReference type="Gene3D" id="1.10.287.1490">
    <property type="match status" value="1"/>
</dbReference>
<feature type="coiled-coil region" evidence="2">
    <location>
        <begin position="940"/>
        <end position="1016"/>
    </location>
</feature>
<dbReference type="Pfam" id="PF00400">
    <property type="entry name" value="WD40"/>
    <property type="match status" value="3"/>
</dbReference>
<evidence type="ECO:0008006" key="6">
    <source>
        <dbReference type="Google" id="ProtNLM"/>
    </source>
</evidence>
<dbReference type="InterPro" id="IPR036322">
    <property type="entry name" value="WD40_repeat_dom_sf"/>
</dbReference>
<dbReference type="PANTHER" id="PTHR32215">
    <property type="entry name" value="CILIA- AND FLAGELLA-ASSOCIATED PROTEIN 57"/>
    <property type="match status" value="1"/>
</dbReference>
<dbReference type="InterPro" id="IPR015943">
    <property type="entry name" value="WD40/YVTN_repeat-like_dom_sf"/>
</dbReference>
<feature type="compositionally biased region" description="Basic and acidic residues" evidence="3">
    <location>
        <begin position="1207"/>
        <end position="1218"/>
    </location>
</feature>
<feature type="coiled-coil region" evidence="2">
    <location>
        <begin position="1167"/>
        <end position="1201"/>
    </location>
</feature>
<evidence type="ECO:0000256" key="2">
    <source>
        <dbReference type="SAM" id="Coils"/>
    </source>
</evidence>
<feature type="compositionally biased region" description="Low complexity" evidence="3">
    <location>
        <begin position="1283"/>
        <end position="1295"/>
    </location>
</feature>
<feature type="compositionally biased region" description="Polar residues" evidence="3">
    <location>
        <begin position="1301"/>
        <end position="1314"/>
    </location>
</feature>
<keyword evidence="5" id="KW-1185">Reference proteome</keyword>
<dbReference type="PANTHER" id="PTHR32215:SF0">
    <property type="entry name" value="CILIA- AND FLAGELLA-ASSOCIATED PROTEIN 57"/>
    <property type="match status" value="1"/>
</dbReference>
<dbReference type="PROSITE" id="PS50294">
    <property type="entry name" value="WD_REPEATS_REGION"/>
    <property type="match status" value="1"/>
</dbReference>
<comment type="caution">
    <text evidence="4">The sequence shown here is derived from an EMBL/GenBank/DDBJ whole genome shotgun (WGS) entry which is preliminary data.</text>
</comment>
<evidence type="ECO:0000313" key="5">
    <source>
        <dbReference type="Proteomes" id="UP001489004"/>
    </source>
</evidence>
<sequence length="1330" mass="150170">MAGVSALLPRHVFGLRGDVKDNIHFVEENSLVFPVGHHAVLYNTETKVQRFIPGAADSEGITALAVSPNKKYLAVAERAEKGMITVYDLQTLKRRKVLVSTDAGGKDIVSMAFSPDGRLLAAQGAAPEWNLVIWVWEKSKVAASAKTTNQTNSPVYQVLFSPTTAGDGGVVSVIGNGIFKCFKLVENNMKLLQGALAKREPQNYTAHSWIMDGDHERIILGTDSGEILIIEGTDLKSVLHTDSNSSIESVLAHSKGFVGFVVGAEGGVLTLFDKESDERLYRKSKQFSVEGQPHKIRNMALSPTEESLLCTLDNNQMYSLSMSNTEIMKPEEMNFEIVAQPFHSSEVTGIDACIRKPLIATCSADRTVRLWNFMDKSMELVKAFSEEAYSVAVHPTGLSVLVGFADKLRLMTVLMDDFRIVKEFGIKACKECHFSHGGQYFAAVNGNTISIFNTYTCENVGNLRGHNGKVRSIGWSPDDAKLVSAGVDGAVYEWKLRDFKREKENVLKGCNYTCVVATPDNHTLYAVGSDKKLKELEDTSGTGTQITKEFDTGVVLTQIALPSGGRVLFGGTETGCLRAYKFPLTGEYQEYKCCSGAISRVRLSHDDSLLFVSGEDGSLFVFDVKDKDPTRATGKREQEKMSYAEEVLVTKTDLEEKQQRMAELETQVNELTMQNEYQLRLKDLNMNERIKEVTEKFTAELEVDKTKFELLLQEKNEQEMEYEEKLRQAEERHQAQLAALESQYQAKMMAEVERYQELSREKELLNDRWDEQNGLLVESHERVIQEVTEEYERRLQEEQLNLERLGNEKEEAEREFEEIKKQLEEDADREIEELKEKYEAKLAAERETGLRLKGENGIMKKKFNALQKDIEDQREEIKTLFEHKKELYQTISSLEKDIAGLKKEIAERDETIGDKEKRIYDLKKKNQELEKFKFVLDYKIKELKKQIEPRELQIADMRDQIKEMDHELERYHKNNATLDLTISDYKLKMSGLQKEIRRQQNTNNDAEQAIKRFQHDLQEAVVHLQEPAKLKEAMKTLFQKHVNGTVRSSNMEEDVQNEYNRQREYLEKTVDSLKKKLAKDTEQHRSENMRIMQENVALIKEINELRRDIKTLKHAAATSISAPGTMKRLPSIAGSPTANAGSRRASKEALSPQRSSATINAASENTQAEIRREVDMLRKHVEMLQEELANRDARIQQLEAQVAPRPMSRERPPLDHQQFDLPPARPMSRERGHSAERVQSPSARSADRVGSAGSTASSYDPRPASAERDGPAGRLGSAERRQAAAAAERLQSAERPGSASVRAQSADRLSSATGSVVEPDMLGESEVLQV</sequence>
<dbReference type="InterPro" id="IPR052993">
    <property type="entry name" value="CFA-57"/>
</dbReference>
<dbReference type="SMART" id="SM00320">
    <property type="entry name" value="WD40"/>
    <property type="match status" value="8"/>
</dbReference>
<evidence type="ECO:0000313" key="4">
    <source>
        <dbReference type="EMBL" id="KAK9830297.1"/>
    </source>
</evidence>
<protein>
    <recommendedName>
        <fullName evidence="6">WD repeat-containing protein 65</fullName>
    </recommendedName>
</protein>
<evidence type="ECO:0000256" key="1">
    <source>
        <dbReference type="PROSITE-ProRule" id="PRU00221"/>
    </source>
</evidence>
<feature type="repeat" description="WD" evidence="1">
    <location>
        <begin position="463"/>
        <end position="504"/>
    </location>
</feature>
<feature type="coiled-coil region" evidence="2">
    <location>
        <begin position="1056"/>
        <end position="1115"/>
    </location>
</feature>
<accession>A0AAW1RAB1</accession>
<dbReference type="InterPro" id="IPR001680">
    <property type="entry name" value="WD40_rpt"/>
</dbReference>
<dbReference type="Proteomes" id="UP001489004">
    <property type="component" value="Unassembled WGS sequence"/>
</dbReference>
<proteinExistence type="predicted"/>
<feature type="compositionally biased region" description="Basic and acidic residues" evidence="3">
    <location>
        <begin position="1265"/>
        <end position="1282"/>
    </location>
</feature>
<feature type="compositionally biased region" description="Polar residues" evidence="3">
    <location>
        <begin position="1152"/>
        <end position="1167"/>
    </location>
</feature>
<feature type="region of interest" description="Disordered" evidence="3">
    <location>
        <begin position="1201"/>
        <end position="1330"/>
    </location>
</feature>
<feature type="coiled-coil region" evidence="2">
    <location>
        <begin position="705"/>
        <end position="911"/>
    </location>
</feature>
<dbReference type="EMBL" id="JALJOR010000001">
    <property type="protein sequence ID" value="KAK9830297.1"/>
    <property type="molecule type" value="Genomic_DNA"/>
</dbReference>
<gene>
    <name evidence="4" type="ORF">WJX72_010857</name>
</gene>
<name>A0AAW1RAB1_9CHLO</name>
<feature type="compositionally biased region" description="Basic and acidic residues" evidence="3">
    <location>
        <begin position="1227"/>
        <end position="1236"/>
    </location>
</feature>